<feature type="domain" description="C3H1-type" evidence="6">
    <location>
        <begin position="28"/>
        <end position="54"/>
    </location>
</feature>
<dbReference type="InterPro" id="IPR045072">
    <property type="entry name" value="MKRN-like"/>
</dbReference>
<feature type="zinc finger region" description="C3H1-type" evidence="4">
    <location>
        <begin position="104"/>
        <end position="131"/>
    </location>
</feature>
<evidence type="ECO:0000256" key="1">
    <source>
        <dbReference type="ARBA" id="ARBA00022723"/>
    </source>
</evidence>
<gene>
    <name evidence="7" type="ORF">HAKA00212_LOCUS10506</name>
</gene>
<protein>
    <recommendedName>
        <fullName evidence="6">C3H1-type domain-containing protein</fullName>
    </recommendedName>
</protein>
<keyword evidence="2 4" id="KW-0863">Zinc-finger</keyword>
<dbReference type="GO" id="GO:0008270">
    <property type="term" value="F:zinc ion binding"/>
    <property type="evidence" value="ECO:0007669"/>
    <property type="project" value="UniProtKB-KW"/>
</dbReference>
<keyword evidence="3 4" id="KW-0862">Zinc</keyword>
<feature type="compositionally biased region" description="Low complexity" evidence="5">
    <location>
        <begin position="87"/>
        <end position="103"/>
    </location>
</feature>
<feature type="zinc finger region" description="C3H1-type" evidence="4">
    <location>
        <begin position="56"/>
        <end position="84"/>
    </location>
</feature>
<evidence type="ECO:0000256" key="5">
    <source>
        <dbReference type="SAM" id="MobiDB-lite"/>
    </source>
</evidence>
<dbReference type="InterPro" id="IPR000571">
    <property type="entry name" value="Znf_CCCH"/>
</dbReference>
<dbReference type="EMBL" id="HBIU01022627">
    <property type="protein sequence ID" value="CAE0631801.1"/>
    <property type="molecule type" value="Transcribed_RNA"/>
</dbReference>
<evidence type="ECO:0000256" key="2">
    <source>
        <dbReference type="ARBA" id="ARBA00022771"/>
    </source>
</evidence>
<evidence type="ECO:0000313" key="7">
    <source>
        <dbReference type="EMBL" id="CAE0631801.1"/>
    </source>
</evidence>
<dbReference type="SMART" id="SM00356">
    <property type="entry name" value="ZnF_C3H1"/>
    <property type="match status" value="4"/>
</dbReference>
<feature type="domain" description="C3H1-type" evidence="6">
    <location>
        <begin position="104"/>
        <end position="131"/>
    </location>
</feature>
<organism evidence="7">
    <name type="scientific">Heterosigma akashiwo</name>
    <name type="common">Chromophytic alga</name>
    <name type="synonym">Heterosigma carterae</name>
    <dbReference type="NCBI Taxonomy" id="2829"/>
    <lineage>
        <taxon>Eukaryota</taxon>
        <taxon>Sar</taxon>
        <taxon>Stramenopiles</taxon>
        <taxon>Ochrophyta</taxon>
        <taxon>Raphidophyceae</taxon>
        <taxon>Chattonellales</taxon>
        <taxon>Chattonellaceae</taxon>
        <taxon>Heterosigma</taxon>
    </lineage>
</organism>
<feature type="region of interest" description="Disordered" evidence="5">
    <location>
        <begin position="82"/>
        <end position="104"/>
    </location>
</feature>
<name>A0A7S3XTC5_HETAK</name>
<evidence type="ECO:0000259" key="6">
    <source>
        <dbReference type="PROSITE" id="PS50103"/>
    </source>
</evidence>
<dbReference type="Pfam" id="PF14608">
    <property type="entry name" value="zf-CCCH_2"/>
    <property type="match status" value="1"/>
</dbReference>
<feature type="zinc finger region" description="C3H1-type" evidence="4">
    <location>
        <begin position="133"/>
        <end position="160"/>
    </location>
</feature>
<feature type="domain" description="C3H1-type" evidence="6">
    <location>
        <begin position="133"/>
        <end position="160"/>
    </location>
</feature>
<evidence type="ECO:0000256" key="4">
    <source>
        <dbReference type="PROSITE-ProRule" id="PRU00723"/>
    </source>
</evidence>
<sequence length="221" mass="23847">MQVKKEGTEAGKDEGNEDQNKETQSKEGESKPLCKFFSATGKCKKGEICEFLHDASKPKIICRFFSDTGKCKKGSTCEYAHERPGPKAEGGARAAAAAPAPGGSDDRPVCKFFLDGRCRSGLDCRFRHVDLLTYKTRDCKFFRRGTCGDGDGCHYAHSVEERRTPSAAALAAAATMMCQGVLGKRPLPGGFEQGGGPLFQGGGVMMQGPSSFQYGYQNYGR</sequence>
<dbReference type="GO" id="GO:0061630">
    <property type="term" value="F:ubiquitin protein ligase activity"/>
    <property type="evidence" value="ECO:0007669"/>
    <property type="project" value="InterPro"/>
</dbReference>
<dbReference type="GO" id="GO:0000209">
    <property type="term" value="P:protein polyubiquitination"/>
    <property type="evidence" value="ECO:0007669"/>
    <property type="project" value="InterPro"/>
</dbReference>
<dbReference type="SUPFAM" id="SSF90229">
    <property type="entry name" value="CCCH zinc finger"/>
    <property type="match status" value="4"/>
</dbReference>
<reference evidence="7" key="1">
    <citation type="submission" date="2021-01" db="EMBL/GenBank/DDBJ databases">
        <authorList>
            <person name="Corre E."/>
            <person name="Pelletier E."/>
            <person name="Niang G."/>
            <person name="Scheremetjew M."/>
            <person name="Finn R."/>
            <person name="Kale V."/>
            <person name="Holt S."/>
            <person name="Cochrane G."/>
            <person name="Meng A."/>
            <person name="Brown T."/>
            <person name="Cohen L."/>
        </authorList>
    </citation>
    <scope>NUCLEOTIDE SEQUENCE</scope>
    <source>
        <strain evidence="7">CCMP3107</strain>
    </source>
</reference>
<dbReference type="Pfam" id="PF00642">
    <property type="entry name" value="zf-CCCH"/>
    <property type="match status" value="3"/>
</dbReference>
<dbReference type="InterPro" id="IPR036855">
    <property type="entry name" value="Znf_CCCH_sf"/>
</dbReference>
<dbReference type="PANTHER" id="PTHR11224:SF50">
    <property type="entry name" value="C3H1-TYPE DOMAIN-CONTAINING PROTEIN"/>
    <property type="match status" value="1"/>
</dbReference>
<dbReference type="PROSITE" id="PS50103">
    <property type="entry name" value="ZF_C3H1"/>
    <property type="match status" value="4"/>
</dbReference>
<feature type="domain" description="C3H1-type" evidence="6">
    <location>
        <begin position="56"/>
        <end position="84"/>
    </location>
</feature>
<feature type="region of interest" description="Disordered" evidence="5">
    <location>
        <begin position="1"/>
        <end position="30"/>
    </location>
</feature>
<feature type="zinc finger region" description="C3H1-type" evidence="4">
    <location>
        <begin position="28"/>
        <end position="54"/>
    </location>
</feature>
<dbReference type="PANTHER" id="PTHR11224">
    <property type="entry name" value="MAKORIN-RELATED"/>
    <property type="match status" value="1"/>
</dbReference>
<proteinExistence type="predicted"/>
<keyword evidence="1 4" id="KW-0479">Metal-binding</keyword>
<dbReference type="Gene3D" id="4.10.1000.10">
    <property type="entry name" value="Zinc finger, CCCH-type"/>
    <property type="match status" value="3"/>
</dbReference>
<evidence type="ECO:0000256" key="3">
    <source>
        <dbReference type="ARBA" id="ARBA00022833"/>
    </source>
</evidence>
<accession>A0A7S3XTC5</accession>
<dbReference type="AlphaFoldDB" id="A0A7S3XTC5"/>